<sequence length="196" mass="21744">MHLPSKPRPFLPASSTFPPLPLILPPLPALPTFHPAPFQHTLLSTSSFQFPLCIFHLLLLSPLTFNHLLSPLTFNHLILSPLTFNLLLLSPLTFNHLLLSPLTSHPQLPSLPSFHPFLPVIPSPPTLNFHHSPRSTPSSLLYPLLPPAPCSSGCLRAEYPAIYSNLSAAWFVLRRGIGRQPGGYKLREDPQNLIDM</sequence>
<comment type="caution">
    <text evidence="1">The sequence shown here is derived from an EMBL/GenBank/DDBJ whole genome shotgun (WGS) entry which is preliminary data.</text>
</comment>
<keyword evidence="2" id="KW-1185">Reference proteome</keyword>
<evidence type="ECO:0000313" key="1">
    <source>
        <dbReference type="EMBL" id="KAK4321911.1"/>
    </source>
</evidence>
<dbReference type="Proteomes" id="UP001292094">
    <property type="component" value="Unassembled WGS sequence"/>
</dbReference>
<name>A0AAE1Q8Z8_9EUCA</name>
<protein>
    <submittedName>
        <fullName evidence="1">Uncharacterized protein</fullName>
    </submittedName>
</protein>
<proteinExistence type="predicted"/>
<accession>A0AAE1Q8Z8</accession>
<dbReference type="EMBL" id="JAWZYT010000554">
    <property type="protein sequence ID" value="KAK4321911.1"/>
    <property type="molecule type" value="Genomic_DNA"/>
</dbReference>
<dbReference type="AlphaFoldDB" id="A0AAE1Q8Z8"/>
<organism evidence="1 2">
    <name type="scientific">Petrolisthes manimaculis</name>
    <dbReference type="NCBI Taxonomy" id="1843537"/>
    <lineage>
        <taxon>Eukaryota</taxon>
        <taxon>Metazoa</taxon>
        <taxon>Ecdysozoa</taxon>
        <taxon>Arthropoda</taxon>
        <taxon>Crustacea</taxon>
        <taxon>Multicrustacea</taxon>
        <taxon>Malacostraca</taxon>
        <taxon>Eumalacostraca</taxon>
        <taxon>Eucarida</taxon>
        <taxon>Decapoda</taxon>
        <taxon>Pleocyemata</taxon>
        <taxon>Anomura</taxon>
        <taxon>Galatheoidea</taxon>
        <taxon>Porcellanidae</taxon>
        <taxon>Petrolisthes</taxon>
    </lineage>
</organism>
<evidence type="ECO:0000313" key="2">
    <source>
        <dbReference type="Proteomes" id="UP001292094"/>
    </source>
</evidence>
<reference evidence="1" key="1">
    <citation type="submission" date="2023-11" db="EMBL/GenBank/DDBJ databases">
        <title>Genome assemblies of two species of porcelain crab, Petrolisthes cinctipes and Petrolisthes manimaculis (Anomura: Porcellanidae).</title>
        <authorList>
            <person name="Angst P."/>
        </authorList>
    </citation>
    <scope>NUCLEOTIDE SEQUENCE</scope>
    <source>
        <strain evidence="1">PB745_02</strain>
        <tissue evidence="1">Gill</tissue>
    </source>
</reference>
<gene>
    <name evidence="1" type="ORF">Pmani_007319</name>
</gene>